<proteinExistence type="predicted"/>
<gene>
    <name evidence="1" type="ORF">TESG_08549</name>
</gene>
<reference evidence="2" key="1">
    <citation type="journal article" date="2012" name="MBio">
        <title>Comparative genome analysis of Trichophyton rubrum and related dermatophytes reveals candidate genes involved in infection.</title>
        <authorList>
            <person name="Martinez D.A."/>
            <person name="Oliver B.G."/>
            <person name="Graeser Y."/>
            <person name="Goldberg J.M."/>
            <person name="Li W."/>
            <person name="Martinez-Rossi N.M."/>
            <person name="Monod M."/>
            <person name="Shelest E."/>
            <person name="Barton R.C."/>
            <person name="Birch E."/>
            <person name="Brakhage A.A."/>
            <person name="Chen Z."/>
            <person name="Gurr S.J."/>
            <person name="Heiman D."/>
            <person name="Heitman J."/>
            <person name="Kosti I."/>
            <person name="Rossi A."/>
            <person name="Saif S."/>
            <person name="Samalova M."/>
            <person name="Saunders C.W."/>
            <person name="Shea T."/>
            <person name="Summerbell R.C."/>
            <person name="Xu J."/>
            <person name="Young S."/>
            <person name="Zeng Q."/>
            <person name="Birren B.W."/>
            <person name="Cuomo C.A."/>
            <person name="White T.C."/>
        </authorList>
    </citation>
    <scope>NUCLEOTIDE SEQUENCE [LARGE SCALE GENOMIC DNA]</scope>
    <source>
        <strain evidence="2">CBS 112818</strain>
    </source>
</reference>
<evidence type="ECO:0000313" key="1">
    <source>
        <dbReference type="EMBL" id="EGD98473.1"/>
    </source>
</evidence>
<sequence length="72" mass="7541">MAPGSSIGVEYIGPSAPKTHLTSYVCHHDNGLGSWITPTMKLHCAVIFNVVIPSGSVQFCSLVLQSSPGQGE</sequence>
<protein>
    <submittedName>
        <fullName evidence="1">Uncharacterized protein</fullName>
    </submittedName>
</protein>
<dbReference type="EMBL" id="GG698511">
    <property type="protein sequence ID" value="EGD98473.1"/>
    <property type="molecule type" value="Genomic_DNA"/>
</dbReference>
<dbReference type="Proteomes" id="UP000009172">
    <property type="component" value="Unassembled WGS sequence"/>
</dbReference>
<evidence type="ECO:0000313" key="2">
    <source>
        <dbReference type="Proteomes" id="UP000009172"/>
    </source>
</evidence>
<keyword evidence="2" id="KW-1185">Reference proteome</keyword>
<accession>F2S4H4</accession>
<name>F2S4H4_TRIT1</name>
<dbReference type="AlphaFoldDB" id="F2S4H4"/>
<organism evidence="1 2">
    <name type="scientific">Trichophyton tonsurans (strain CBS 112818)</name>
    <name type="common">Scalp ringworm fungus</name>
    <dbReference type="NCBI Taxonomy" id="647933"/>
    <lineage>
        <taxon>Eukaryota</taxon>
        <taxon>Fungi</taxon>
        <taxon>Dikarya</taxon>
        <taxon>Ascomycota</taxon>
        <taxon>Pezizomycotina</taxon>
        <taxon>Eurotiomycetes</taxon>
        <taxon>Eurotiomycetidae</taxon>
        <taxon>Onygenales</taxon>
        <taxon>Arthrodermataceae</taxon>
        <taxon>Trichophyton</taxon>
    </lineage>
</organism>
<dbReference type="HOGENOM" id="CLU_2724030_0_0_1"/>